<dbReference type="SUPFAM" id="SSF81901">
    <property type="entry name" value="HCP-like"/>
    <property type="match status" value="3"/>
</dbReference>
<protein>
    <recommendedName>
        <fullName evidence="5">Beta-lactamase</fullName>
    </recommendedName>
</protein>
<feature type="compositionally biased region" description="Polar residues" evidence="1">
    <location>
        <begin position="689"/>
        <end position="699"/>
    </location>
</feature>
<comment type="caution">
    <text evidence="3">The sequence shown here is derived from an EMBL/GenBank/DDBJ whole genome shotgun (WGS) entry which is preliminary data.</text>
</comment>
<keyword evidence="4" id="KW-1185">Reference proteome</keyword>
<evidence type="ECO:0000313" key="4">
    <source>
        <dbReference type="Proteomes" id="UP001161390"/>
    </source>
</evidence>
<sequence>MRHIIVCLLITVGLFTLPSVVQAGPAEEGIALYQQKDYAGALPKLRQAAEAGHADAQYHLGWMYRHGHGVEQSNEQGTKWLRRSAEGGNAAAMTDLGFAYEHGKGITKNEDMATHWYRMAAENGNVQGMHNFANAYSRGYGIQQSHEMAAHWYRKASDNGHASAAVNLGFMHEKGNGVAQSLSEAARLYKLGAERGDVYGMTNMGYIYLKGQGVPQSWTKAASWFRQSAEKGHARGQYFLGEVYERGQGVPQSRADALIWYGKAAEQGWNGAQEKVDALKAGTPLPKAAVAKPSTAEAPVAAYVSADPTEAACQSGDAAVCRQLLNVALKAIRSGQFGDDRQRAVIYWAQQGCEAGDDSSCFAIADAYGDGAYGLKADKSAAVYYLERGCKLESTVACMRLKRMPDSIVASRPKPIIHPGRPGALNRTPDGANLLIPDSIARHMRNDLVRLARGGNDWKAYDEASRGCWRYHSETGRHCYTAGWMAEHGMGISHADASQARGFYKQACNQGSDPACARFAEMNYKGEGGPVDYYGGSLYAARLCKSGDAVACDNYQLGVLHSIGTASVARIEAAANYYLYHCEKDQPSATACFNLGLFFQAPIYNRSDDALALFDHACNMDDGLPAACSAKSSLQASVKHMRDWRQKEWERQNESRGIGGFLSDLGRGINQATSSEAMSQQRTQRSKPTRSQSMIARPALTQQDWRNFNNAVRATNNIGTGYNASCPASNPYC</sequence>
<dbReference type="PANTHER" id="PTHR11102:SF160">
    <property type="entry name" value="ERAD-ASSOCIATED E3 UBIQUITIN-PROTEIN LIGASE COMPONENT HRD3"/>
    <property type="match status" value="1"/>
</dbReference>
<accession>A0ABQ5V3H0</accession>
<evidence type="ECO:0000256" key="1">
    <source>
        <dbReference type="SAM" id="MobiDB-lite"/>
    </source>
</evidence>
<feature type="signal peptide" evidence="2">
    <location>
        <begin position="1"/>
        <end position="23"/>
    </location>
</feature>
<dbReference type="Proteomes" id="UP001161390">
    <property type="component" value="Unassembled WGS sequence"/>
</dbReference>
<dbReference type="PANTHER" id="PTHR11102">
    <property type="entry name" value="SEL-1-LIKE PROTEIN"/>
    <property type="match status" value="1"/>
</dbReference>
<feature type="compositionally biased region" description="Polar residues" evidence="1">
    <location>
        <begin position="673"/>
        <end position="683"/>
    </location>
</feature>
<name>A0ABQ5V3H0_9PROT</name>
<dbReference type="InterPro" id="IPR050767">
    <property type="entry name" value="Sel1_AlgK"/>
</dbReference>
<dbReference type="RefSeq" id="WP_284371710.1">
    <property type="nucleotide sequence ID" value="NZ_BSNJ01000003.1"/>
</dbReference>
<dbReference type="InterPro" id="IPR006597">
    <property type="entry name" value="Sel1-like"/>
</dbReference>
<evidence type="ECO:0008006" key="5">
    <source>
        <dbReference type="Google" id="ProtNLM"/>
    </source>
</evidence>
<proteinExistence type="predicted"/>
<dbReference type="EMBL" id="BSNJ01000003">
    <property type="protein sequence ID" value="GLQ20812.1"/>
    <property type="molecule type" value="Genomic_DNA"/>
</dbReference>
<dbReference type="SMART" id="SM00671">
    <property type="entry name" value="SEL1"/>
    <property type="match status" value="10"/>
</dbReference>
<gene>
    <name evidence="3" type="ORF">GCM10007854_17670</name>
</gene>
<reference evidence="3" key="1">
    <citation type="journal article" date="2014" name="Int. J. Syst. Evol. Microbiol.">
        <title>Complete genome of a new Firmicutes species belonging to the dominant human colonic microbiota ('Ruminococcus bicirculans') reveals two chromosomes and a selective capacity to utilize plant glucans.</title>
        <authorList>
            <consortium name="NISC Comparative Sequencing Program"/>
            <person name="Wegmann U."/>
            <person name="Louis P."/>
            <person name="Goesmann A."/>
            <person name="Henrissat B."/>
            <person name="Duncan S.H."/>
            <person name="Flint H.J."/>
        </authorList>
    </citation>
    <scope>NUCLEOTIDE SEQUENCE</scope>
    <source>
        <strain evidence="3">NBRC 108216</strain>
    </source>
</reference>
<evidence type="ECO:0000256" key="2">
    <source>
        <dbReference type="SAM" id="SignalP"/>
    </source>
</evidence>
<reference evidence="3" key="2">
    <citation type="submission" date="2023-01" db="EMBL/GenBank/DDBJ databases">
        <title>Draft genome sequence of Algimonas porphyrae strain NBRC 108216.</title>
        <authorList>
            <person name="Sun Q."/>
            <person name="Mori K."/>
        </authorList>
    </citation>
    <scope>NUCLEOTIDE SEQUENCE</scope>
    <source>
        <strain evidence="3">NBRC 108216</strain>
    </source>
</reference>
<keyword evidence="2" id="KW-0732">Signal</keyword>
<dbReference type="Gene3D" id="1.25.40.10">
    <property type="entry name" value="Tetratricopeptide repeat domain"/>
    <property type="match status" value="3"/>
</dbReference>
<evidence type="ECO:0000313" key="3">
    <source>
        <dbReference type="EMBL" id="GLQ20812.1"/>
    </source>
</evidence>
<feature type="chain" id="PRO_5047479846" description="Beta-lactamase" evidence="2">
    <location>
        <begin position="24"/>
        <end position="733"/>
    </location>
</feature>
<dbReference type="Pfam" id="PF08238">
    <property type="entry name" value="Sel1"/>
    <property type="match status" value="8"/>
</dbReference>
<organism evidence="3 4">
    <name type="scientific">Algimonas porphyrae</name>
    <dbReference type="NCBI Taxonomy" id="1128113"/>
    <lineage>
        <taxon>Bacteria</taxon>
        <taxon>Pseudomonadati</taxon>
        <taxon>Pseudomonadota</taxon>
        <taxon>Alphaproteobacteria</taxon>
        <taxon>Maricaulales</taxon>
        <taxon>Robiginitomaculaceae</taxon>
        <taxon>Algimonas</taxon>
    </lineage>
</organism>
<dbReference type="InterPro" id="IPR011990">
    <property type="entry name" value="TPR-like_helical_dom_sf"/>
</dbReference>
<feature type="region of interest" description="Disordered" evidence="1">
    <location>
        <begin position="673"/>
        <end position="699"/>
    </location>
</feature>